<evidence type="ECO:0008006" key="4">
    <source>
        <dbReference type="Google" id="ProtNLM"/>
    </source>
</evidence>
<dbReference type="EMBL" id="CP052766">
    <property type="protein sequence ID" value="QJR81288.1"/>
    <property type="molecule type" value="Genomic_DNA"/>
</dbReference>
<evidence type="ECO:0000313" key="2">
    <source>
        <dbReference type="EMBL" id="QJR81288.1"/>
    </source>
</evidence>
<name>A0A6M4MEJ2_9ALTE</name>
<organism evidence="2 3">
    <name type="scientific">Alteromonas pelagimontana</name>
    <dbReference type="NCBI Taxonomy" id="1858656"/>
    <lineage>
        <taxon>Bacteria</taxon>
        <taxon>Pseudomonadati</taxon>
        <taxon>Pseudomonadota</taxon>
        <taxon>Gammaproteobacteria</taxon>
        <taxon>Alteromonadales</taxon>
        <taxon>Alteromonadaceae</taxon>
        <taxon>Alteromonas/Salinimonas group</taxon>
        <taxon>Alteromonas</taxon>
    </lineage>
</organism>
<keyword evidence="1" id="KW-1133">Transmembrane helix</keyword>
<dbReference type="OrthoDB" id="6227360at2"/>
<dbReference type="AlphaFoldDB" id="A0A6M4MEJ2"/>
<proteinExistence type="predicted"/>
<reference evidence="2 3" key="2">
    <citation type="submission" date="2020-04" db="EMBL/GenBank/DDBJ databases">
        <title>Complete genome sequence of Alteromonas pelagimontana 5.12T.</title>
        <authorList>
            <person name="Sinha R.K."/>
            <person name="Krishnan K.P."/>
            <person name="Kurian J.P."/>
        </authorList>
    </citation>
    <scope>NUCLEOTIDE SEQUENCE [LARGE SCALE GENOMIC DNA]</scope>
    <source>
        <strain evidence="2 3">5.12</strain>
    </source>
</reference>
<dbReference type="RefSeq" id="WP_075607417.1">
    <property type="nucleotide sequence ID" value="NZ_CP052766.1"/>
</dbReference>
<protein>
    <recommendedName>
        <fullName evidence="4">MSHA biogenesis protein MshF</fullName>
    </recommendedName>
</protein>
<keyword evidence="1" id="KW-0472">Membrane</keyword>
<accession>A0A6M4MEJ2</accession>
<dbReference type="Proteomes" id="UP000219285">
    <property type="component" value="Chromosome"/>
</dbReference>
<feature type="transmembrane region" description="Helical" evidence="1">
    <location>
        <begin position="14"/>
        <end position="35"/>
    </location>
</feature>
<keyword evidence="1" id="KW-0812">Transmembrane</keyword>
<evidence type="ECO:0000313" key="3">
    <source>
        <dbReference type="Proteomes" id="UP000219285"/>
    </source>
</evidence>
<reference evidence="3" key="1">
    <citation type="submission" date="2014-12" db="EMBL/GenBank/DDBJ databases">
        <title>Complete genome sequence of a multi-drug resistant Klebsiella pneumoniae.</title>
        <authorList>
            <person name="Hua X."/>
            <person name="Chen Q."/>
            <person name="Li X."/>
            <person name="Feng Y."/>
            <person name="Ruan Z."/>
            <person name="Yu Y."/>
        </authorList>
    </citation>
    <scope>NUCLEOTIDE SEQUENCE [LARGE SCALE GENOMIC DNA]</scope>
    <source>
        <strain evidence="3">5.12</strain>
    </source>
</reference>
<dbReference type="KEGG" id="apel:CA267_011100"/>
<keyword evidence="3" id="KW-1185">Reference proteome</keyword>
<evidence type="ECO:0000256" key="1">
    <source>
        <dbReference type="SAM" id="Phobius"/>
    </source>
</evidence>
<sequence>MNKTDAAKNAQRKLFISIIVVIIFATLLGSFMVILDRANPRFDPAIFRQLGKQMEQSAIKAHWQWQAEGRPDMIMLVHYDEKGRETGRRPVPITYTGWPKAGASEEGCRALWQMLLNVPMQVEGFNVFSDYYSGTRQNSEPTNAQCQFRLSSGENFHYAIYTGDVTQED</sequence>
<gene>
    <name evidence="2" type="ORF">CA267_011100</name>
</gene>